<dbReference type="InterPro" id="IPR013106">
    <property type="entry name" value="Ig_V-set"/>
</dbReference>
<dbReference type="SUPFAM" id="SSF48726">
    <property type="entry name" value="Immunoglobulin"/>
    <property type="match status" value="4"/>
</dbReference>
<sequence>MDSLRVVIILVILPGVWSGDWRVTLESQCALKGTSVVIQCSYDYPFGHIVTSTSWSKVKLHLGSPRLFALSQFSAPSGHFKYLGNKRGDCDLKINDVQIADTGSYYFSFVTTLNRWRSQTHSYLSVKELTTVVQPSTVTEGDDVRLTCVSGCPNPTTIVWFKDGQPVSGSVFQARIEDAGRYYCAVQGQETARSASVALNVQYAPKKVTLTVSSPGDVVKGDTVTFRCSSDANPPVTERGYSLYKDGQFISSGQKHSISDVQPGHSGRYYCQAWNNITWRGNALFNSAEVHLDVQYPPMNVSVSVAPQQVLEGSSVNLTCSSDANPPADSYAWYKTAVSGSMLQMGSGQMLFLPSMEASHNGLYLCLARNSVGENNSTEVLLVMAEKLQTSPSIAVLVGIGVALCVTLMIVLLLFWKKQRTNAGEKVSASNTIPDMIYFRVFLSNLNFMRCFMFLVEPKHKSTQRAYGRQYKGHLLCSLQQTEDPSDEPSDSVYANILMSPSSAPQRNSHPHVNIQLKHDCS</sequence>
<organism evidence="5">
    <name type="scientific">Stegastes partitus</name>
    <name type="common">bicolor damselfish</name>
    <dbReference type="NCBI Taxonomy" id="144197"/>
    <lineage>
        <taxon>Eukaryota</taxon>
        <taxon>Metazoa</taxon>
        <taxon>Chordata</taxon>
        <taxon>Craniata</taxon>
        <taxon>Vertebrata</taxon>
        <taxon>Euteleostomi</taxon>
        <taxon>Actinopterygii</taxon>
        <taxon>Neopterygii</taxon>
        <taxon>Teleostei</taxon>
        <taxon>Neoteleostei</taxon>
        <taxon>Acanthomorphata</taxon>
        <taxon>Ovalentaria</taxon>
        <taxon>Pomacentridae</taxon>
        <taxon>Stegastes</taxon>
    </lineage>
</organism>
<feature type="signal peptide" evidence="3">
    <location>
        <begin position="1"/>
        <end position="18"/>
    </location>
</feature>
<evidence type="ECO:0000313" key="5">
    <source>
        <dbReference type="Ensembl" id="ENSSPAP00000023574.1"/>
    </source>
</evidence>
<name>A0A3B5B0H6_9TELE</name>
<feature type="domain" description="Ig-like" evidence="4">
    <location>
        <begin position="205"/>
        <end position="291"/>
    </location>
</feature>
<evidence type="ECO:0000256" key="3">
    <source>
        <dbReference type="SAM" id="SignalP"/>
    </source>
</evidence>
<dbReference type="STRING" id="144197.ENSSPAP00000023574"/>
<dbReference type="SMART" id="SM00409">
    <property type="entry name" value="IG"/>
    <property type="match status" value="4"/>
</dbReference>
<accession>A0A3B5B0H6</accession>
<dbReference type="InterPro" id="IPR007110">
    <property type="entry name" value="Ig-like_dom"/>
</dbReference>
<dbReference type="PROSITE" id="PS50835">
    <property type="entry name" value="IG_LIKE"/>
    <property type="match status" value="3"/>
</dbReference>
<keyword evidence="2" id="KW-0812">Transmembrane</keyword>
<dbReference type="Gene3D" id="2.60.40.10">
    <property type="entry name" value="Immunoglobulins"/>
    <property type="match status" value="4"/>
</dbReference>
<dbReference type="InterPro" id="IPR013783">
    <property type="entry name" value="Ig-like_fold"/>
</dbReference>
<dbReference type="SMART" id="SM00408">
    <property type="entry name" value="IGc2"/>
    <property type="match status" value="3"/>
</dbReference>
<keyword evidence="2" id="KW-0472">Membrane</keyword>
<feature type="region of interest" description="Disordered" evidence="1">
    <location>
        <begin position="501"/>
        <end position="522"/>
    </location>
</feature>
<evidence type="ECO:0000259" key="4">
    <source>
        <dbReference type="PROSITE" id="PS50835"/>
    </source>
</evidence>
<dbReference type="InterPro" id="IPR036179">
    <property type="entry name" value="Ig-like_dom_sf"/>
</dbReference>
<feature type="transmembrane region" description="Helical" evidence="2">
    <location>
        <begin position="394"/>
        <end position="416"/>
    </location>
</feature>
<feature type="chain" id="PRO_5017392787" evidence="3">
    <location>
        <begin position="19"/>
        <end position="522"/>
    </location>
</feature>
<protein>
    <submittedName>
        <fullName evidence="5">B-cell receptor CD22-like</fullName>
    </submittedName>
</protein>
<feature type="domain" description="Ig-like" evidence="4">
    <location>
        <begin position="297"/>
        <end position="381"/>
    </location>
</feature>
<dbReference type="InterPro" id="IPR003599">
    <property type="entry name" value="Ig_sub"/>
</dbReference>
<dbReference type="AlphaFoldDB" id="A0A3B5B0H6"/>
<reference evidence="5" key="1">
    <citation type="submission" date="2023-09" db="UniProtKB">
        <authorList>
            <consortium name="Ensembl"/>
        </authorList>
    </citation>
    <scope>IDENTIFICATION</scope>
</reference>
<keyword evidence="3" id="KW-0732">Signal</keyword>
<dbReference type="PANTHER" id="PTHR46013">
    <property type="entry name" value="VASCULAR CELL ADHESION MOLECULE 1"/>
    <property type="match status" value="1"/>
</dbReference>
<dbReference type="GeneTree" id="ENSGT01010000222294"/>
<keyword evidence="2" id="KW-1133">Transmembrane helix</keyword>
<dbReference type="Pfam" id="PF13895">
    <property type="entry name" value="Ig_2"/>
    <property type="match status" value="2"/>
</dbReference>
<dbReference type="Ensembl" id="ENSSPAT00000023954.1">
    <property type="protein sequence ID" value="ENSSPAP00000023574.1"/>
    <property type="gene ID" value="ENSSPAG00000017781.1"/>
</dbReference>
<evidence type="ECO:0000256" key="2">
    <source>
        <dbReference type="SAM" id="Phobius"/>
    </source>
</evidence>
<evidence type="ECO:0000256" key="1">
    <source>
        <dbReference type="SAM" id="MobiDB-lite"/>
    </source>
</evidence>
<proteinExistence type="predicted"/>
<dbReference type="InterPro" id="IPR003598">
    <property type="entry name" value="Ig_sub2"/>
</dbReference>
<dbReference type="Pfam" id="PF13927">
    <property type="entry name" value="Ig_3"/>
    <property type="match status" value="1"/>
</dbReference>
<dbReference type="Pfam" id="PF07686">
    <property type="entry name" value="V-set"/>
    <property type="match status" value="1"/>
</dbReference>
<dbReference type="PANTHER" id="PTHR46013:SF4">
    <property type="entry name" value="B-CELL RECEPTOR CD22-RELATED"/>
    <property type="match status" value="1"/>
</dbReference>
<feature type="domain" description="Ig-like" evidence="4">
    <location>
        <begin position="127"/>
        <end position="200"/>
    </location>
</feature>